<sequence>MGSGEVLKRLTILLTVNDAATAQLATVSSTMRSFAGVTGQASGQMAKLGQRFMQVGRALVSFLIIRTIAVQFGRFINLMFEGNQVLEKATTSLRRLGGSLGYAQKQIEFMRTTAMRAPFDFQSILQAGRLLSAYGKDLQTYLPILLDWAAALGATSGELEGYAAAMGKIMAGSPYVLRILTTRAIGLDQWRNALEQTNRELPKGERFTQALMIALQRFEGQAAVLAKTMAGLRTNIRDVWVEITREIGLSMFTRIRAVLFDVYTGLRDIADNQREVLYEIGDVFGLWAGRIIIVAKESAKVGTYWNAMAGVVKHLAVFLVGRMLLMGIVRIVAQLGYAVKQFWAMNLAAKATNIVLLAMSVAAGSIAQAILNAKIAAIDFNIALGDISSGLSILIDFAEREEKVFTREEISSLRTMQIGIRDVISSLSDMGRKFAGMEKGTSWWNALGNASNAFIKLRNSFSVDALGPMIADLEDFVATASPLMLDIFGDEEWGARATGYVEALKQMSRAYEASGIVPDQSEWHNFVQKMGADLLSIVPKLEPMFALSEATRAAAEATVVNYQSQADALDAIKFIMEDYEGYQLGIAEAAESTAGFTITQLRLLRSQMVDMSGLLPLYQAIAKVESDVEQIEKDRVKALAEVFDAQLAAWDYTTRMAQGQAELTDNTKVYADALTGVLAQMEAWVADPALELTKEQWDQLREVVQGYQIEAKKAGETTAKIVPVAFETAAAFSLWQQALSPIVGLVDAIGDSSQTMAEAFGNAVKSMLKWLGKLMLQMVIIAILMQALNLSSGNMTGMRGALSVILGGGIGSAGRAFGGFKGGPQLGYAGAGIGGFPDVTQRTRSGASGGGDTHIHLHDSVIMDGEHFMRKVDQANYKLAHRKGGGV</sequence>
<dbReference type="AlphaFoldDB" id="A0A6M3IUL0"/>
<gene>
    <name evidence="2" type="ORF">MM415A00305_0034</name>
    <name evidence="1" type="ORF">MM415B01000_0010</name>
</gene>
<reference evidence="1" key="1">
    <citation type="submission" date="2020-03" db="EMBL/GenBank/DDBJ databases">
        <title>The deep terrestrial virosphere.</title>
        <authorList>
            <person name="Holmfeldt K."/>
            <person name="Nilsson E."/>
            <person name="Simone D."/>
            <person name="Lopez-Fernandez M."/>
            <person name="Wu X."/>
            <person name="de Brujin I."/>
            <person name="Lundin D."/>
            <person name="Andersson A."/>
            <person name="Bertilsson S."/>
            <person name="Dopson M."/>
        </authorList>
    </citation>
    <scope>NUCLEOTIDE SEQUENCE</scope>
    <source>
        <strain evidence="2">MM415A00305</strain>
        <strain evidence="1">MM415B01000</strain>
    </source>
</reference>
<organism evidence="1">
    <name type="scientific">viral metagenome</name>
    <dbReference type="NCBI Taxonomy" id="1070528"/>
    <lineage>
        <taxon>unclassified sequences</taxon>
        <taxon>metagenomes</taxon>
        <taxon>organismal metagenomes</taxon>
    </lineage>
</organism>
<dbReference type="EMBL" id="MT141430">
    <property type="protein sequence ID" value="QJA61084.1"/>
    <property type="molecule type" value="Genomic_DNA"/>
</dbReference>
<name>A0A6M3IUL0_9ZZZZ</name>
<dbReference type="EMBL" id="MT142506">
    <property type="protein sequence ID" value="QJA83236.1"/>
    <property type="molecule type" value="Genomic_DNA"/>
</dbReference>
<proteinExistence type="predicted"/>
<accession>A0A6M3IUL0</accession>
<evidence type="ECO:0000313" key="1">
    <source>
        <dbReference type="EMBL" id="QJA61084.1"/>
    </source>
</evidence>
<protein>
    <submittedName>
        <fullName evidence="1">Putative tail protein</fullName>
    </submittedName>
</protein>
<evidence type="ECO:0000313" key="2">
    <source>
        <dbReference type="EMBL" id="QJA83236.1"/>
    </source>
</evidence>